<accession>A0A0G1GW39</accession>
<dbReference type="SUPFAM" id="SSF53474">
    <property type="entry name" value="alpha/beta-Hydrolases"/>
    <property type="match status" value="1"/>
</dbReference>
<protein>
    <submittedName>
        <fullName evidence="2">Alpha/beta hydrolase fold protein</fullName>
    </submittedName>
</protein>
<dbReference type="GO" id="GO:0016787">
    <property type="term" value="F:hydrolase activity"/>
    <property type="evidence" value="ECO:0007669"/>
    <property type="project" value="UniProtKB-KW"/>
</dbReference>
<proteinExistence type="predicted"/>
<organism evidence="2 3">
    <name type="scientific">Candidatus Collierbacteria bacterium GW2011_GWF1_44_12</name>
    <dbReference type="NCBI Taxonomy" id="1618402"/>
    <lineage>
        <taxon>Bacteria</taxon>
        <taxon>Candidatus Collieribacteriota</taxon>
    </lineage>
</organism>
<dbReference type="InterPro" id="IPR050266">
    <property type="entry name" value="AB_hydrolase_sf"/>
</dbReference>
<dbReference type="EMBL" id="LCHQ01000011">
    <property type="protein sequence ID" value="KKT38860.1"/>
    <property type="molecule type" value="Genomic_DNA"/>
</dbReference>
<dbReference type="PANTHER" id="PTHR43798">
    <property type="entry name" value="MONOACYLGLYCEROL LIPASE"/>
    <property type="match status" value="1"/>
</dbReference>
<dbReference type="AlphaFoldDB" id="A0A0G1GW39"/>
<evidence type="ECO:0000313" key="3">
    <source>
        <dbReference type="Proteomes" id="UP000034097"/>
    </source>
</evidence>
<dbReference type="Pfam" id="PF00561">
    <property type="entry name" value="Abhydrolase_1"/>
    <property type="match status" value="1"/>
</dbReference>
<reference evidence="2 3" key="1">
    <citation type="journal article" date="2015" name="Nature">
        <title>rRNA introns, odd ribosomes, and small enigmatic genomes across a large radiation of phyla.</title>
        <authorList>
            <person name="Brown C.T."/>
            <person name="Hug L.A."/>
            <person name="Thomas B.C."/>
            <person name="Sharon I."/>
            <person name="Castelle C.J."/>
            <person name="Singh A."/>
            <person name="Wilkins M.J."/>
            <person name="Williams K.H."/>
            <person name="Banfield J.F."/>
        </authorList>
    </citation>
    <scope>NUCLEOTIDE SEQUENCE [LARGE SCALE GENOMIC DNA]</scope>
</reference>
<comment type="caution">
    <text evidence="2">The sequence shown here is derived from an EMBL/GenBank/DDBJ whole genome shotgun (WGS) entry which is preliminary data.</text>
</comment>
<name>A0A0G1GW39_9BACT</name>
<dbReference type="InterPro" id="IPR029058">
    <property type="entry name" value="AB_hydrolase_fold"/>
</dbReference>
<dbReference type="PANTHER" id="PTHR43798:SF33">
    <property type="entry name" value="HYDROLASE, PUTATIVE (AFU_ORTHOLOGUE AFUA_2G14860)-RELATED"/>
    <property type="match status" value="1"/>
</dbReference>
<keyword evidence="2" id="KW-0378">Hydrolase</keyword>
<sequence>MNISLNGLLTHYEKTGTGGKTLLILHGWGHSAAHWEDLIQLLPGDFTTIALDLPAFGQTQPLPGSPGVVEYSDFIRSFIEKLKLKNIFLLGHSFGGQVATDFSLRYPKLVKHLILVSPANIRATRPTLKSQFVSTFKPIIYVFPKSVKNYLLKKTASPNYYSSNEIQKKVLNKIIYQDYSDKLKNISIPTSVVWGSGDTEIPNKGKFLAENIPVCDLYVLYGSNHTPHLSSPQKLSDALISIIRKNA</sequence>
<evidence type="ECO:0000313" key="2">
    <source>
        <dbReference type="EMBL" id="KKT38860.1"/>
    </source>
</evidence>
<evidence type="ECO:0000259" key="1">
    <source>
        <dbReference type="Pfam" id="PF00561"/>
    </source>
</evidence>
<dbReference type="InterPro" id="IPR000073">
    <property type="entry name" value="AB_hydrolase_1"/>
</dbReference>
<dbReference type="Proteomes" id="UP000034097">
    <property type="component" value="Unassembled WGS sequence"/>
</dbReference>
<dbReference type="GO" id="GO:0016020">
    <property type="term" value="C:membrane"/>
    <property type="evidence" value="ECO:0007669"/>
    <property type="project" value="TreeGrafter"/>
</dbReference>
<feature type="domain" description="AB hydrolase-1" evidence="1">
    <location>
        <begin position="21"/>
        <end position="155"/>
    </location>
</feature>
<dbReference type="PRINTS" id="PR00111">
    <property type="entry name" value="ABHYDROLASE"/>
</dbReference>
<dbReference type="Gene3D" id="3.40.50.1820">
    <property type="entry name" value="alpha/beta hydrolase"/>
    <property type="match status" value="1"/>
</dbReference>
<gene>
    <name evidence="2" type="ORF">UW26_C0011G0011</name>
</gene>